<dbReference type="AlphaFoldDB" id="A0A1T4TCZ2"/>
<organism evidence="1 2">
    <name type="scientific">Chitinophaga eiseniae</name>
    <dbReference type="NCBI Taxonomy" id="634771"/>
    <lineage>
        <taxon>Bacteria</taxon>
        <taxon>Pseudomonadati</taxon>
        <taxon>Bacteroidota</taxon>
        <taxon>Chitinophagia</taxon>
        <taxon>Chitinophagales</taxon>
        <taxon>Chitinophagaceae</taxon>
        <taxon>Chitinophaga</taxon>
    </lineage>
</organism>
<proteinExistence type="predicted"/>
<reference evidence="2" key="1">
    <citation type="submission" date="2017-02" db="EMBL/GenBank/DDBJ databases">
        <authorList>
            <person name="Varghese N."/>
            <person name="Submissions S."/>
        </authorList>
    </citation>
    <scope>NUCLEOTIDE SEQUENCE [LARGE SCALE GENOMIC DNA]</scope>
    <source>
        <strain evidence="2">DSM 22224</strain>
    </source>
</reference>
<name>A0A1T4TCZ2_9BACT</name>
<sequence>MQSTLMGTLKKSTAPFWAHQHSYERKISLQYFDKKIKIWVLILNNNSGGRSCVYHKYFVPKTDATKIQFPLHRDGHDCYLSARY</sequence>
<dbReference type="EMBL" id="FUWZ01000004">
    <property type="protein sequence ID" value="SKA38364.1"/>
    <property type="molecule type" value="Genomic_DNA"/>
</dbReference>
<evidence type="ECO:0000313" key="1">
    <source>
        <dbReference type="EMBL" id="SKA38364.1"/>
    </source>
</evidence>
<evidence type="ECO:0000313" key="2">
    <source>
        <dbReference type="Proteomes" id="UP000190367"/>
    </source>
</evidence>
<dbReference type="Proteomes" id="UP000190367">
    <property type="component" value="Unassembled WGS sequence"/>
</dbReference>
<protein>
    <submittedName>
        <fullName evidence="1">Uncharacterized protein</fullName>
    </submittedName>
</protein>
<dbReference type="STRING" id="634771.SAMN04488128_104418"/>
<gene>
    <name evidence="1" type="ORF">SAMN04488128_104418</name>
</gene>
<keyword evidence="2" id="KW-1185">Reference proteome</keyword>
<accession>A0A1T4TCZ2</accession>